<keyword evidence="12" id="KW-1185">Reference proteome</keyword>
<evidence type="ECO:0000256" key="6">
    <source>
        <dbReference type="ARBA" id="ARBA00023186"/>
    </source>
</evidence>
<accession>A0A2H4Q734</accession>
<dbReference type="GeneID" id="35004223"/>
<protein>
    <recommendedName>
        <fullName evidence="9">Peptidyl-prolyl cis-trans isomerase</fullName>
        <ecNumber evidence="9">5.2.1.8</ecNumber>
    </recommendedName>
</protein>
<comment type="similarity">
    <text evidence="3 9">Belongs to the FKBP-type PPIase family.</text>
</comment>
<accession>A0A1H6XMS2</accession>
<keyword evidence="6" id="KW-0143">Chaperone</keyword>
<organism evidence="11 12">
    <name type="scientific">Halohasta litchfieldiae</name>
    <dbReference type="NCBI Taxonomy" id="1073996"/>
    <lineage>
        <taxon>Archaea</taxon>
        <taxon>Methanobacteriati</taxon>
        <taxon>Methanobacteriota</taxon>
        <taxon>Stenosarchaea group</taxon>
        <taxon>Halobacteria</taxon>
        <taxon>Halobacteriales</taxon>
        <taxon>Haloferacaceae</taxon>
        <taxon>Halohasta</taxon>
    </lineage>
</organism>
<proteinExistence type="inferred from homology"/>
<dbReference type="RefSeq" id="WP_089673750.1">
    <property type="nucleotide sequence ID" value="NZ_CP024845.1"/>
</dbReference>
<dbReference type="GO" id="GO:0005737">
    <property type="term" value="C:cytoplasm"/>
    <property type="evidence" value="ECO:0007669"/>
    <property type="project" value="UniProtKB-SubCell"/>
</dbReference>
<dbReference type="GO" id="GO:0042026">
    <property type="term" value="P:protein refolding"/>
    <property type="evidence" value="ECO:0007669"/>
    <property type="project" value="UniProtKB-ARBA"/>
</dbReference>
<reference evidence="11 12" key="1">
    <citation type="submission" date="2016-10" db="EMBL/GenBank/DDBJ databases">
        <authorList>
            <person name="de Groot N.N."/>
        </authorList>
    </citation>
    <scope>NUCLEOTIDE SEQUENCE [LARGE SCALE GENOMIC DNA]</scope>
    <source>
        <strain evidence="11 12">DSM 22187</strain>
    </source>
</reference>
<dbReference type="EMBL" id="FNYR01000043">
    <property type="protein sequence ID" value="SEJ30373.1"/>
    <property type="molecule type" value="Genomic_DNA"/>
</dbReference>
<evidence type="ECO:0000256" key="2">
    <source>
        <dbReference type="ARBA" id="ARBA00004496"/>
    </source>
</evidence>
<evidence type="ECO:0000256" key="1">
    <source>
        <dbReference type="ARBA" id="ARBA00000971"/>
    </source>
</evidence>
<evidence type="ECO:0000256" key="9">
    <source>
        <dbReference type="RuleBase" id="RU003915"/>
    </source>
</evidence>
<evidence type="ECO:0000313" key="12">
    <source>
        <dbReference type="Proteomes" id="UP000198888"/>
    </source>
</evidence>
<dbReference type="OrthoDB" id="8615at2157"/>
<dbReference type="STRING" id="1073996.SAMN05444271_1438"/>
<dbReference type="PANTHER" id="PTHR47861">
    <property type="entry name" value="FKBP-TYPE PEPTIDYL-PROLYL CIS-TRANS ISOMERASE SLYD"/>
    <property type="match status" value="1"/>
</dbReference>
<evidence type="ECO:0000313" key="11">
    <source>
        <dbReference type="EMBL" id="SEJ30373.1"/>
    </source>
</evidence>
<evidence type="ECO:0000256" key="8">
    <source>
        <dbReference type="PROSITE-ProRule" id="PRU00277"/>
    </source>
</evidence>
<evidence type="ECO:0000256" key="5">
    <source>
        <dbReference type="ARBA" id="ARBA00023110"/>
    </source>
</evidence>
<keyword evidence="4" id="KW-0963">Cytoplasm</keyword>
<dbReference type="Proteomes" id="UP000198888">
    <property type="component" value="Unassembled WGS sequence"/>
</dbReference>
<keyword evidence="5 8" id="KW-0697">Rotamase</keyword>
<dbReference type="PANTHER" id="PTHR47861:SF3">
    <property type="entry name" value="FKBP-TYPE PEPTIDYL-PROLYL CIS-TRANS ISOMERASE SLYD"/>
    <property type="match status" value="1"/>
</dbReference>
<name>A0A1H6XMS2_9EURY</name>
<gene>
    <name evidence="11" type="ORF">SAMN05444271_1438</name>
</gene>
<dbReference type="InterPro" id="IPR046357">
    <property type="entry name" value="PPIase_dom_sf"/>
</dbReference>
<evidence type="ECO:0000256" key="4">
    <source>
        <dbReference type="ARBA" id="ARBA00022490"/>
    </source>
</evidence>
<comment type="subcellular location">
    <subcellularLocation>
        <location evidence="2">Cytoplasm</location>
    </subcellularLocation>
</comment>
<dbReference type="KEGG" id="hae:halTADL_3454"/>
<dbReference type="AlphaFoldDB" id="A0A1H6XMS2"/>
<dbReference type="Gene3D" id="3.10.50.40">
    <property type="match status" value="1"/>
</dbReference>
<dbReference type="PROSITE" id="PS50059">
    <property type="entry name" value="FKBP_PPIASE"/>
    <property type="match status" value="1"/>
</dbReference>
<dbReference type="GO" id="GO:0003755">
    <property type="term" value="F:peptidyl-prolyl cis-trans isomerase activity"/>
    <property type="evidence" value="ECO:0007669"/>
    <property type="project" value="UniProtKB-UniRule"/>
</dbReference>
<evidence type="ECO:0000256" key="7">
    <source>
        <dbReference type="ARBA" id="ARBA00023235"/>
    </source>
</evidence>
<sequence length="157" mass="17354">MSLETGDSVTIEYVGRFEDGSVFDTSRYEVAEEHGLVEAQENEEDDYGPLSFTVGEGDVIEGLDEAVVGMTEGDEDSVTIPPEKGYGEFNSDWVREYDPQTFEGMVGNPPEVGMHVHAENGLHGDVTAVREEFVEVDFNHELADTTLVFDIEIVGVW</sequence>
<evidence type="ECO:0000256" key="3">
    <source>
        <dbReference type="ARBA" id="ARBA00006577"/>
    </source>
</evidence>
<evidence type="ECO:0000259" key="10">
    <source>
        <dbReference type="PROSITE" id="PS50059"/>
    </source>
</evidence>
<dbReference type="Pfam" id="PF00254">
    <property type="entry name" value="FKBP_C"/>
    <property type="match status" value="1"/>
</dbReference>
<keyword evidence="7 8" id="KW-0413">Isomerase</keyword>
<feature type="domain" description="PPIase FKBP-type" evidence="10">
    <location>
        <begin position="6"/>
        <end position="157"/>
    </location>
</feature>
<dbReference type="SUPFAM" id="SSF54534">
    <property type="entry name" value="FKBP-like"/>
    <property type="match status" value="1"/>
</dbReference>
<dbReference type="EC" id="5.2.1.8" evidence="9"/>
<dbReference type="InterPro" id="IPR001179">
    <property type="entry name" value="PPIase_FKBP_dom"/>
</dbReference>
<comment type="catalytic activity">
    <reaction evidence="1 8 9">
        <text>[protein]-peptidylproline (omega=180) = [protein]-peptidylproline (omega=0)</text>
        <dbReference type="Rhea" id="RHEA:16237"/>
        <dbReference type="Rhea" id="RHEA-COMP:10747"/>
        <dbReference type="Rhea" id="RHEA-COMP:10748"/>
        <dbReference type="ChEBI" id="CHEBI:83833"/>
        <dbReference type="ChEBI" id="CHEBI:83834"/>
        <dbReference type="EC" id="5.2.1.8"/>
    </reaction>
</comment>